<evidence type="ECO:0000256" key="2">
    <source>
        <dbReference type="ARBA" id="ARBA00022723"/>
    </source>
</evidence>
<name>A0A9D1VW70_9FIRM</name>
<evidence type="ECO:0000256" key="5">
    <source>
        <dbReference type="ARBA" id="ARBA00023049"/>
    </source>
</evidence>
<dbReference type="Proteomes" id="UP000824249">
    <property type="component" value="Unassembled WGS sequence"/>
</dbReference>
<reference evidence="9" key="1">
    <citation type="journal article" date="2021" name="PeerJ">
        <title>Extensive microbial diversity within the chicken gut microbiome revealed by metagenomics and culture.</title>
        <authorList>
            <person name="Gilroy R."/>
            <person name="Ravi A."/>
            <person name="Getino M."/>
            <person name="Pursley I."/>
            <person name="Horton D.L."/>
            <person name="Alikhan N.F."/>
            <person name="Baker D."/>
            <person name="Gharbi K."/>
            <person name="Hall N."/>
            <person name="Watson M."/>
            <person name="Adriaenssens E.M."/>
            <person name="Foster-Nyarko E."/>
            <person name="Jarju S."/>
            <person name="Secka A."/>
            <person name="Antonio M."/>
            <person name="Oren A."/>
            <person name="Chaudhuri R.R."/>
            <person name="La Ragione R."/>
            <person name="Hildebrand F."/>
            <person name="Pallen M.J."/>
        </authorList>
    </citation>
    <scope>NUCLEOTIDE SEQUENCE</scope>
    <source>
        <strain evidence="9">26628</strain>
    </source>
</reference>
<protein>
    <recommendedName>
        <fullName evidence="6">Oligopeptidase F</fullName>
        <ecNumber evidence="6">3.4.24.-</ecNumber>
    </recommendedName>
</protein>
<evidence type="ECO:0000256" key="4">
    <source>
        <dbReference type="ARBA" id="ARBA00022833"/>
    </source>
</evidence>
<dbReference type="GO" id="GO:0006508">
    <property type="term" value="P:proteolysis"/>
    <property type="evidence" value="ECO:0007669"/>
    <property type="project" value="UniProtKB-KW"/>
</dbReference>
<dbReference type="Pfam" id="PF08439">
    <property type="entry name" value="Peptidase_M3_N"/>
    <property type="match status" value="1"/>
</dbReference>
<evidence type="ECO:0000256" key="6">
    <source>
        <dbReference type="RuleBase" id="RU368091"/>
    </source>
</evidence>
<evidence type="ECO:0000259" key="7">
    <source>
        <dbReference type="Pfam" id="PF01432"/>
    </source>
</evidence>
<evidence type="ECO:0000256" key="1">
    <source>
        <dbReference type="ARBA" id="ARBA00022670"/>
    </source>
</evidence>
<comment type="caution">
    <text evidence="9">The sequence shown here is derived from an EMBL/GenBank/DDBJ whole genome shotgun (WGS) entry which is preliminary data.</text>
</comment>
<comment type="function">
    <text evidence="6">Has oligopeptidase activity and degrades a variety of small bioactive peptides.</text>
</comment>
<feature type="domain" description="Oligopeptidase F N-terminal" evidence="8">
    <location>
        <begin position="108"/>
        <end position="176"/>
    </location>
</feature>
<dbReference type="PANTHER" id="PTHR11804:SF84">
    <property type="entry name" value="SACCHAROLYSIN"/>
    <property type="match status" value="1"/>
</dbReference>
<dbReference type="EC" id="3.4.24.-" evidence="6"/>
<dbReference type="InterPro" id="IPR045090">
    <property type="entry name" value="Pept_M3A_M3B"/>
</dbReference>
<organism evidence="9 10">
    <name type="scientific">Candidatus Borkfalkia faecigallinarum</name>
    <dbReference type="NCBI Taxonomy" id="2838509"/>
    <lineage>
        <taxon>Bacteria</taxon>
        <taxon>Bacillati</taxon>
        <taxon>Bacillota</taxon>
        <taxon>Clostridia</taxon>
        <taxon>Christensenellales</taxon>
        <taxon>Christensenellaceae</taxon>
        <taxon>Candidatus Borkfalkia</taxon>
    </lineage>
</organism>
<keyword evidence="3 6" id="KW-0378">Hydrolase</keyword>
<comment type="cofactor">
    <cofactor evidence="6">
        <name>Zn(2+)</name>
        <dbReference type="ChEBI" id="CHEBI:29105"/>
    </cofactor>
    <text evidence="6">Binds 1 zinc ion.</text>
</comment>
<dbReference type="EMBL" id="DXFD01000101">
    <property type="protein sequence ID" value="HIX47372.1"/>
    <property type="molecule type" value="Genomic_DNA"/>
</dbReference>
<sequence length="592" mass="67205">MERSEVEAKYKWKAEDIFPSDEAWEEQYAAAASSLSLRAWEGKLHDAGELAAFFRRQEEVGRALERLYLYAHMRHDEDSRVAKYTAMQSRAMSLYVRFSSETAFAEPELTALDDAVLRSFLQDERLRDQDYYLRRLIRSKKHVLSAAEEKLLAQGGEVYAQFQNIFSMIDNADIRFGEIEDGSGGGVPLTHGMYGVFLHGKDRDLRRRAFAQYYKSYIDLTNTIAATYFGNVKKDVFLSRARGYDSCLQRALEGEDVPVCVYENLISAVHENLPDMHRYIALRKRVLGYEEQHMYDIYAPLVEDAELKLSYEDACELVVRGLSPLGEEYGALLRKGFAEGWVDVCETAGKRSGAYSTGAYGVHPYVLLNYQQTTSDVFTIAHEMGHALHTYYSNAAQPYAKADYRIFVAEVASTVNEVLLLRHILSGTRDEKMQAYLLSYFLDTVRATLHRQTMFAEFESVAHDMVEKGTPLTSENLCAEYLRLNKLYYGDAIVHDEQIAYEWSRIPHFYTSFYVYKYATGIVSAISIAERILTEGAPAVADYKKFLSSGGSDSPVELLKIAGVDLTTQAPFTAAMLSFADTLDRLEKLLVK</sequence>
<keyword evidence="4 6" id="KW-0862">Zinc</keyword>
<evidence type="ECO:0000256" key="3">
    <source>
        <dbReference type="ARBA" id="ARBA00022801"/>
    </source>
</evidence>
<evidence type="ECO:0000259" key="8">
    <source>
        <dbReference type="Pfam" id="PF08439"/>
    </source>
</evidence>
<dbReference type="GO" id="GO:0046872">
    <property type="term" value="F:metal ion binding"/>
    <property type="evidence" value="ECO:0007669"/>
    <property type="project" value="UniProtKB-UniRule"/>
</dbReference>
<dbReference type="GO" id="GO:0006518">
    <property type="term" value="P:peptide metabolic process"/>
    <property type="evidence" value="ECO:0007669"/>
    <property type="project" value="TreeGrafter"/>
</dbReference>
<dbReference type="InterPro" id="IPR004438">
    <property type="entry name" value="Peptidase_M3B"/>
</dbReference>
<dbReference type="GO" id="GO:0004222">
    <property type="term" value="F:metalloendopeptidase activity"/>
    <property type="evidence" value="ECO:0007669"/>
    <property type="project" value="UniProtKB-UniRule"/>
</dbReference>
<dbReference type="Gene3D" id="1.10.1370.20">
    <property type="entry name" value="Oligoendopeptidase f, C-terminal domain"/>
    <property type="match status" value="1"/>
</dbReference>
<reference evidence="9" key="2">
    <citation type="submission" date="2021-04" db="EMBL/GenBank/DDBJ databases">
        <authorList>
            <person name="Gilroy R."/>
        </authorList>
    </citation>
    <scope>NUCLEOTIDE SEQUENCE</scope>
    <source>
        <strain evidence="9">26628</strain>
    </source>
</reference>
<dbReference type="Gene3D" id="1.10.287.830">
    <property type="entry name" value="putative peptidase helix hairpin domain like"/>
    <property type="match status" value="1"/>
</dbReference>
<dbReference type="Pfam" id="PF01432">
    <property type="entry name" value="Peptidase_M3"/>
    <property type="match status" value="1"/>
</dbReference>
<dbReference type="PANTHER" id="PTHR11804">
    <property type="entry name" value="PROTEASE M3 THIMET OLIGOPEPTIDASE-RELATED"/>
    <property type="match status" value="1"/>
</dbReference>
<dbReference type="SUPFAM" id="SSF55486">
    <property type="entry name" value="Metalloproteases ('zincins'), catalytic domain"/>
    <property type="match status" value="1"/>
</dbReference>
<gene>
    <name evidence="9" type="primary">pepF</name>
    <name evidence="9" type="ORF">H9737_06765</name>
</gene>
<keyword evidence="1 6" id="KW-0645">Protease</keyword>
<dbReference type="InterPro" id="IPR013647">
    <property type="entry name" value="OligopepF_N_dom"/>
</dbReference>
<dbReference type="InterPro" id="IPR001567">
    <property type="entry name" value="Pept_M3A_M3B_dom"/>
</dbReference>
<dbReference type="InterPro" id="IPR042088">
    <property type="entry name" value="OligoPept_F_C"/>
</dbReference>
<keyword evidence="2 6" id="KW-0479">Metal-binding</keyword>
<comment type="similarity">
    <text evidence="6">Belongs to the peptidase M3B family.</text>
</comment>
<accession>A0A9D1VW70</accession>
<evidence type="ECO:0000313" key="10">
    <source>
        <dbReference type="Proteomes" id="UP000824249"/>
    </source>
</evidence>
<dbReference type="NCBIfam" id="TIGR00181">
    <property type="entry name" value="pepF"/>
    <property type="match status" value="1"/>
</dbReference>
<feature type="domain" description="Peptidase M3A/M3B catalytic" evidence="7">
    <location>
        <begin position="197"/>
        <end position="576"/>
    </location>
</feature>
<dbReference type="AlphaFoldDB" id="A0A9D1VW70"/>
<evidence type="ECO:0000313" key="9">
    <source>
        <dbReference type="EMBL" id="HIX47372.1"/>
    </source>
</evidence>
<dbReference type="Gene3D" id="1.20.140.70">
    <property type="entry name" value="Oligopeptidase f, N-terminal domain"/>
    <property type="match status" value="1"/>
</dbReference>
<proteinExistence type="inferred from homology"/>
<dbReference type="CDD" id="cd09608">
    <property type="entry name" value="M3B_PepF"/>
    <property type="match status" value="1"/>
</dbReference>
<keyword evidence="5 6" id="KW-0482">Metalloprotease</keyword>